<dbReference type="OrthoDB" id="8482233at2"/>
<proteinExistence type="predicted"/>
<evidence type="ECO:0000313" key="1">
    <source>
        <dbReference type="EMBL" id="RZI46566.1"/>
    </source>
</evidence>
<evidence type="ECO:0000313" key="2">
    <source>
        <dbReference type="Proteomes" id="UP000293550"/>
    </source>
</evidence>
<comment type="caution">
    <text evidence="1">The sequence shown here is derived from an EMBL/GenBank/DDBJ whole genome shotgun (WGS) entry which is preliminary data.</text>
</comment>
<name>A0A4Q7DNS1_9PROT</name>
<keyword evidence="2" id="KW-1185">Reference proteome</keyword>
<sequence length="179" mass="19480">MPFPIIASALGLAQFAPVIAKWLGGNQAEQMAEEVVQVARRVTGQEDPTQMMQLLRENSLLVAEFQKSMMEIEARLELAFLEDRQSARLRDVAFIQGGHKNTRADIMVISAAFGLVSCLGCLTLYSGHMPGEATGIISTIADIFGACLKDAYAFEFRSSRGSKEKDSTVAAMIERGFTG</sequence>
<reference evidence="1 2" key="1">
    <citation type="submission" date="2018-10" db="EMBL/GenBank/DDBJ databases">
        <title>An updated phylogeny of the Alphaproteobacteria reveals that the parasitic Rickettsiales and Holosporales have independent origins.</title>
        <authorList>
            <person name="Munoz-Gomez S.A."/>
            <person name="Hess S."/>
            <person name="Burger G."/>
            <person name="Lang B.F."/>
            <person name="Susko E."/>
            <person name="Slamovits C.H."/>
            <person name="Roger A.J."/>
        </authorList>
    </citation>
    <scope>NUCLEOTIDE SEQUENCE [LARGE SCALE GENOMIC DNA]</scope>
    <source>
        <strain evidence="1">HOLO01</strain>
    </source>
</reference>
<organism evidence="1 2">
    <name type="scientific">Candidatus Finniella inopinata</name>
    <dbReference type="NCBI Taxonomy" id="1696036"/>
    <lineage>
        <taxon>Bacteria</taxon>
        <taxon>Pseudomonadati</taxon>
        <taxon>Pseudomonadota</taxon>
        <taxon>Alphaproteobacteria</taxon>
        <taxon>Holosporales</taxon>
        <taxon>Candidatus Paracaedibacteraceae</taxon>
        <taxon>Candidatus Finniella</taxon>
    </lineage>
</organism>
<protein>
    <submittedName>
        <fullName evidence="1">Uncharacterized protein</fullName>
    </submittedName>
</protein>
<dbReference type="EMBL" id="SCFB01000004">
    <property type="protein sequence ID" value="RZI46566.1"/>
    <property type="molecule type" value="Genomic_DNA"/>
</dbReference>
<dbReference type="RefSeq" id="WP_130153665.1">
    <property type="nucleotide sequence ID" value="NZ_SCFB01000004.1"/>
</dbReference>
<dbReference type="Proteomes" id="UP000293550">
    <property type="component" value="Unassembled WGS sequence"/>
</dbReference>
<accession>A0A4Q7DNS1</accession>
<gene>
    <name evidence="1" type="ORF">EQU50_02980</name>
</gene>
<dbReference type="AlphaFoldDB" id="A0A4Q7DNS1"/>